<dbReference type="WBParaSite" id="SPAL_0001422950.1">
    <property type="protein sequence ID" value="SPAL_0001422950.1"/>
    <property type="gene ID" value="SPAL_0001422950"/>
</dbReference>
<organism evidence="1 2">
    <name type="scientific">Strongyloides papillosus</name>
    <name type="common">Intestinal threadworm</name>
    <dbReference type="NCBI Taxonomy" id="174720"/>
    <lineage>
        <taxon>Eukaryota</taxon>
        <taxon>Metazoa</taxon>
        <taxon>Ecdysozoa</taxon>
        <taxon>Nematoda</taxon>
        <taxon>Chromadorea</taxon>
        <taxon>Rhabditida</taxon>
        <taxon>Tylenchina</taxon>
        <taxon>Panagrolaimomorpha</taxon>
        <taxon>Strongyloidoidea</taxon>
        <taxon>Strongyloididae</taxon>
        <taxon>Strongyloides</taxon>
    </lineage>
</organism>
<proteinExistence type="predicted"/>
<dbReference type="Proteomes" id="UP000046392">
    <property type="component" value="Unplaced"/>
</dbReference>
<accession>A0A0N5C8I3</accession>
<evidence type="ECO:0000313" key="2">
    <source>
        <dbReference type="WBParaSite" id="SPAL_0001422950.1"/>
    </source>
</evidence>
<sequence length="60" mass="7077">MIKKIYISIYIFDDDFNKLTTKKMGISGPRFDEKAEIESIELIKAETLMRKFNKIPGIFF</sequence>
<evidence type="ECO:0000313" key="1">
    <source>
        <dbReference type="Proteomes" id="UP000046392"/>
    </source>
</evidence>
<name>A0A0N5C8I3_STREA</name>
<dbReference type="AlphaFoldDB" id="A0A0N5C8I3"/>
<protein>
    <submittedName>
        <fullName evidence="2">Uncharacterized protein</fullName>
    </submittedName>
</protein>
<reference evidence="2" key="1">
    <citation type="submission" date="2017-02" db="UniProtKB">
        <authorList>
            <consortium name="WormBaseParasite"/>
        </authorList>
    </citation>
    <scope>IDENTIFICATION</scope>
</reference>
<keyword evidence="1" id="KW-1185">Reference proteome</keyword>